<dbReference type="PANTHER" id="PTHR31355">
    <property type="entry name" value="MICROTUBULE-ASSOCIATED PROTEIN TORTIFOLIA1"/>
    <property type="match status" value="1"/>
</dbReference>
<feature type="compositionally biased region" description="Polar residues" evidence="3">
    <location>
        <begin position="480"/>
        <end position="490"/>
    </location>
</feature>
<comment type="caution">
    <text evidence="5">The sequence shown here is derived from an EMBL/GenBank/DDBJ whole genome shotgun (WGS) entry which is preliminary data.</text>
</comment>
<evidence type="ECO:0000256" key="3">
    <source>
        <dbReference type="SAM" id="MobiDB-lite"/>
    </source>
</evidence>
<dbReference type="InterPro" id="IPR033337">
    <property type="entry name" value="TORTIFOLIA1/SINE1-2"/>
</dbReference>
<feature type="domain" description="TOG" evidence="4">
    <location>
        <begin position="23"/>
        <end position="260"/>
    </location>
</feature>
<name>A0A7J0E242_9ERIC</name>
<feature type="region of interest" description="Disordered" evidence="3">
    <location>
        <begin position="417"/>
        <end position="440"/>
    </location>
</feature>
<dbReference type="EMBL" id="BJWL01000001">
    <property type="protein sequence ID" value="GFY80551.1"/>
    <property type="molecule type" value="Genomic_DNA"/>
</dbReference>
<evidence type="ECO:0000313" key="6">
    <source>
        <dbReference type="Proteomes" id="UP000585474"/>
    </source>
</evidence>
<dbReference type="InterPro" id="IPR057599">
    <property type="entry name" value="TORTIFOLIA1/TORL1-2_C"/>
</dbReference>
<dbReference type="GO" id="GO:0008017">
    <property type="term" value="F:microtubule binding"/>
    <property type="evidence" value="ECO:0007669"/>
    <property type="project" value="InterPro"/>
</dbReference>
<evidence type="ECO:0000313" key="5">
    <source>
        <dbReference type="EMBL" id="GFY80551.1"/>
    </source>
</evidence>
<evidence type="ECO:0000259" key="4">
    <source>
        <dbReference type="SMART" id="SM01349"/>
    </source>
</evidence>
<dbReference type="Proteomes" id="UP000585474">
    <property type="component" value="Unassembled WGS sequence"/>
</dbReference>
<dbReference type="InterPro" id="IPR057600">
    <property type="entry name" value="TORTIFOLIA1/SINE1-2_N"/>
</dbReference>
<dbReference type="SUPFAM" id="SSF48371">
    <property type="entry name" value="ARM repeat"/>
    <property type="match status" value="1"/>
</dbReference>
<dbReference type="Gene3D" id="1.25.10.10">
    <property type="entry name" value="Leucine-rich Repeat Variant"/>
    <property type="match status" value="2"/>
</dbReference>
<evidence type="ECO:0000256" key="1">
    <source>
        <dbReference type="ARBA" id="ARBA00022737"/>
    </source>
</evidence>
<keyword evidence="1" id="KW-0677">Repeat</keyword>
<dbReference type="PANTHER" id="PTHR31355:SF22">
    <property type="entry name" value="TORTIFOLIA1-LIKE PROTEIN 2"/>
    <property type="match status" value="1"/>
</dbReference>
<reference evidence="5 6" key="1">
    <citation type="submission" date="2019-07" db="EMBL/GenBank/DDBJ databases">
        <title>De Novo Assembly of kiwifruit Actinidia rufa.</title>
        <authorList>
            <person name="Sugita-Konishi S."/>
            <person name="Sato K."/>
            <person name="Mori E."/>
            <person name="Abe Y."/>
            <person name="Kisaki G."/>
            <person name="Hamano K."/>
            <person name="Suezawa K."/>
            <person name="Otani M."/>
            <person name="Fukuda T."/>
            <person name="Manabe T."/>
            <person name="Gomi K."/>
            <person name="Tabuchi M."/>
            <person name="Akimitsu K."/>
            <person name="Kataoka I."/>
        </authorList>
    </citation>
    <scope>NUCLEOTIDE SEQUENCE [LARGE SCALE GENOMIC DNA]</scope>
    <source>
        <strain evidence="6">cv. Fuchu</strain>
    </source>
</reference>
<sequence>MKTHAFLKAKGTARVNHQQVMFELKQRVVFALNKLADRDTYQIGQKSAVRKECIRLMGLLVTIHEGIVGPHLGKMVASIVKRLKDPDSVVRDTCVETVGVLASKLSNDQVENDGIFVALVKPLFEALGEQNKQVQAGAALCLARVIDNTNDPPVSILQRMLTRTIKLLKNPHFMAKPAVIELNRSIIQAGGAPSQSTLSAAMSSIQEALKNSDWATRKAASLSLGEIASSSGSFFSSFKSSCIRSLESCRFDKVKPVRDTVLQALHLWRSLPGHDTPEPSEAGSSIKGLLDHCTIPPFSFLAALKYLSAIRNRIVEVLIPLSLNQVPNPYVDVCKETASELASIQKQLLEIETKQSNLMDMLKVFTRSTMDSLSMIQLKVSGLEQAVDRIAQDGVYGGRCSDLGITKLLKKSPSVASPRLSACTPRPSIDARNRQPSSLSMKNTDICEDKAFARSRSSSSAIENMWSGTTDKLNRKPMGNGSQISSGRGTLAGQTIKNDSILGAASTTWNRQNSLEFKTNLFKHVKSYLSEGDLDSAYAQALCSGDELLLIELIDRTGPVLESLSHKTASDVLSTLASYILEQRFINSIIPWLQQASLGICPLPMYFELRSLDFREKEGFSKSREEDSFLAYRFFVHKNRSLLSAPNEIKDHSVDLKSPQVVDLSTIHGPNYLVVSAKARREFLLAIQEAANLSNPAERRPVTQLAMRLDQIWDGRFSVKSAWKVIRNPNPMVPWFKGNVPGWAFIEWLGCWGSGECMLMPYVLCNQGAESHEHLFFSCIYSGQIWTRVLDMFRMNRSVSGWSSELFWAAQNLECASFGNVYKLVLFAVVYHVWGERNARIFGNQSRDKETVFRGIE</sequence>
<feature type="repeat" description="HEAT" evidence="2">
    <location>
        <begin position="75"/>
        <end position="113"/>
    </location>
</feature>
<dbReference type="Pfam" id="PF24714">
    <property type="entry name" value="TOR1L1_N"/>
    <property type="match status" value="1"/>
</dbReference>
<dbReference type="InterPro" id="IPR034085">
    <property type="entry name" value="TOG"/>
</dbReference>
<dbReference type="PROSITE" id="PS50077">
    <property type="entry name" value="HEAT_REPEAT"/>
    <property type="match status" value="1"/>
</dbReference>
<protein>
    <submittedName>
        <fullName evidence="5">ARM repeat superfamily protein</fullName>
    </submittedName>
</protein>
<organism evidence="5 6">
    <name type="scientific">Actinidia rufa</name>
    <dbReference type="NCBI Taxonomy" id="165716"/>
    <lineage>
        <taxon>Eukaryota</taxon>
        <taxon>Viridiplantae</taxon>
        <taxon>Streptophyta</taxon>
        <taxon>Embryophyta</taxon>
        <taxon>Tracheophyta</taxon>
        <taxon>Spermatophyta</taxon>
        <taxon>Magnoliopsida</taxon>
        <taxon>eudicotyledons</taxon>
        <taxon>Gunneridae</taxon>
        <taxon>Pentapetalae</taxon>
        <taxon>asterids</taxon>
        <taxon>Ericales</taxon>
        <taxon>Actinidiaceae</taxon>
        <taxon>Actinidia</taxon>
    </lineage>
</organism>
<dbReference type="GO" id="GO:0005874">
    <property type="term" value="C:microtubule"/>
    <property type="evidence" value="ECO:0007669"/>
    <property type="project" value="InterPro"/>
</dbReference>
<feature type="region of interest" description="Disordered" evidence="3">
    <location>
        <begin position="463"/>
        <end position="490"/>
    </location>
</feature>
<dbReference type="InterPro" id="IPR021133">
    <property type="entry name" value="HEAT_type_2"/>
</dbReference>
<evidence type="ECO:0000256" key="2">
    <source>
        <dbReference type="PROSITE-ProRule" id="PRU00103"/>
    </source>
</evidence>
<dbReference type="InterPro" id="IPR011989">
    <property type="entry name" value="ARM-like"/>
</dbReference>
<gene>
    <name evidence="5" type="ORF">Acr_01g0003600</name>
</gene>
<accession>A0A7J0E242</accession>
<keyword evidence="6" id="KW-1185">Reference proteome</keyword>
<dbReference type="Pfam" id="PF24713">
    <property type="entry name" value="TOR1L1_C"/>
    <property type="match status" value="1"/>
</dbReference>
<dbReference type="SMART" id="SM01349">
    <property type="entry name" value="TOG"/>
    <property type="match status" value="1"/>
</dbReference>
<dbReference type="OrthoDB" id="298726at2759"/>
<dbReference type="AlphaFoldDB" id="A0A7J0E242"/>
<proteinExistence type="predicted"/>
<dbReference type="InterPro" id="IPR016024">
    <property type="entry name" value="ARM-type_fold"/>
</dbReference>